<keyword evidence="1" id="KW-0472">Membrane</keyword>
<feature type="transmembrane region" description="Helical" evidence="1">
    <location>
        <begin position="136"/>
        <end position="158"/>
    </location>
</feature>
<reference evidence="3" key="1">
    <citation type="journal article" date="2019" name="Int. J. Syst. Evol. Microbiol.">
        <title>The Global Catalogue of Microorganisms (GCM) 10K type strain sequencing project: providing services to taxonomists for standard genome sequencing and annotation.</title>
        <authorList>
            <consortium name="The Broad Institute Genomics Platform"/>
            <consortium name="The Broad Institute Genome Sequencing Center for Infectious Disease"/>
            <person name="Wu L."/>
            <person name="Ma J."/>
        </authorList>
    </citation>
    <scope>NUCLEOTIDE SEQUENCE [LARGE SCALE GENOMIC DNA]</scope>
    <source>
        <strain evidence="3">KCTC 3950</strain>
    </source>
</reference>
<dbReference type="Gene3D" id="1.20.1260.100">
    <property type="entry name" value="TspO/MBR protein"/>
    <property type="match status" value="1"/>
</dbReference>
<accession>A0ABW5PHN4</accession>
<feature type="transmembrane region" description="Helical" evidence="1">
    <location>
        <begin position="49"/>
        <end position="70"/>
    </location>
</feature>
<feature type="transmembrane region" description="Helical" evidence="1">
    <location>
        <begin position="105"/>
        <end position="124"/>
    </location>
</feature>
<organism evidence="2 3">
    <name type="scientific">Paenibacillus gansuensis</name>
    <dbReference type="NCBI Taxonomy" id="306542"/>
    <lineage>
        <taxon>Bacteria</taxon>
        <taxon>Bacillati</taxon>
        <taxon>Bacillota</taxon>
        <taxon>Bacilli</taxon>
        <taxon>Bacillales</taxon>
        <taxon>Paenibacillaceae</taxon>
        <taxon>Paenibacillus</taxon>
    </lineage>
</organism>
<feature type="transmembrane region" description="Helical" evidence="1">
    <location>
        <begin position="202"/>
        <end position="219"/>
    </location>
</feature>
<comment type="caution">
    <text evidence="2">The sequence shown here is derived from an EMBL/GenBank/DDBJ whole genome shotgun (WGS) entry which is preliminary data.</text>
</comment>
<gene>
    <name evidence="2" type="ORF">ACFSUF_17105</name>
</gene>
<dbReference type="InterPro" id="IPR038330">
    <property type="entry name" value="TspO/MBR-related_sf"/>
</dbReference>
<feature type="transmembrane region" description="Helical" evidence="1">
    <location>
        <begin position="225"/>
        <end position="245"/>
    </location>
</feature>
<dbReference type="RefSeq" id="WP_377604655.1">
    <property type="nucleotide sequence ID" value="NZ_JBHUME010000010.1"/>
</dbReference>
<dbReference type="Proteomes" id="UP001597541">
    <property type="component" value="Unassembled WGS sequence"/>
</dbReference>
<dbReference type="EMBL" id="JBHUME010000010">
    <property type="protein sequence ID" value="MFD2614128.1"/>
    <property type="molecule type" value="Genomic_DNA"/>
</dbReference>
<name>A0ABW5PHN4_9BACL</name>
<keyword evidence="3" id="KW-1185">Reference proteome</keyword>
<dbReference type="PANTHER" id="PTHR33802:SF1">
    <property type="entry name" value="XK-RELATED PROTEIN"/>
    <property type="match status" value="1"/>
</dbReference>
<proteinExistence type="predicted"/>
<feature type="transmembrane region" description="Helical" evidence="1">
    <location>
        <begin position="7"/>
        <end position="29"/>
    </location>
</feature>
<protein>
    <submittedName>
        <fullName evidence="2">Tryptophan-rich sensory protein</fullName>
    </submittedName>
</protein>
<feature type="transmembrane region" description="Helical" evidence="1">
    <location>
        <begin position="178"/>
        <end position="195"/>
    </location>
</feature>
<evidence type="ECO:0000256" key="1">
    <source>
        <dbReference type="SAM" id="Phobius"/>
    </source>
</evidence>
<sequence length="253" mass="28466">MRQLYRWLNILFFLGVIVLNTISATRGLFGTTTKEVSDAYHVAVTPAGYAFSIWSLIYVLLAGFVIVQALPGRQNDSVIRDTGPWFVLSCIFNMSWILAWHSEMIGLSTALMAALLITLIALYVRTRPAAASTDRVSRWLIALPFSIYLGWISVASIVNFTIFFMDAGFNGFGLDPDIWAILLFVIAAVLAVWIGRKFVDPFYGLVIVWALIAIGVEQRTDEPTVAWAAWIIAVVILLFDLWLMANRLRQQRR</sequence>
<dbReference type="PANTHER" id="PTHR33802">
    <property type="entry name" value="SI:CH211-161H7.5-RELATED"/>
    <property type="match status" value="1"/>
</dbReference>
<feature type="transmembrane region" description="Helical" evidence="1">
    <location>
        <begin position="82"/>
        <end position="99"/>
    </location>
</feature>
<evidence type="ECO:0000313" key="3">
    <source>
        <dbReference type="Proteomes" id="UP001597541"/>
    </source>
</evidence>
<evidence type="ECO:0000313" key="2">
    <source>
        <dbReference type="EMBL" id="MFD2614128.1"/>
    </source>
</evidence>
<keyword evidence="1" id="KW-1133">Transmembrane helix</keyword>
<keyword evidence="1" id="KW-0812">Transmembrane</keyword>